<dbReference type="AlphaFoldDB" id="A0A1T5HU80"/>
<proteinExistence type="predicted"/>
<accession>A0A1T5HU80</accession>
<evidence type="ECO:0000313" key="1">
    <source>
        <dbReference type="EMBL" id="SKC24234.1"/>
    </source>
</evidence>
<feature type="non-terminal residue" evidence="1">
    <location>
        <position position="1"/>
    </location>
</feature>
<sequence length="41" mass="4644">NGRGYEIVAEYEVENCQVTPNYIRATPVELPTTTAMFYSLC</sequence>
<name>A0A1T5HU80_9BACT</name>
<organism evidence="1 2">
    <name type="scientific">Alkalitalea saponilacus</name>
    <dbReference type="NCBI Taxonomy" id="889453"/>
    <lineage>
        <taxon>Bacteria</taxon>
        <taxon>Pseudomonadati</taxon>
        <taxon>Bacteroidota</taxon>
        <taxon>Bacteroidia</taxon>
        <taxon>Marinilabiliales</taxon>
        <taxon>Marinilabiliaceae</taxon>
        <taxon>Alkalitalea</taxon>
    </lineage>
</organism>
<protein>
    <submittedName>
        <fullName evidence="1">Uncharacterized protein</fullName>
    </submittedName>
</protein>
<dbReference type="EMBL" id="FUYV01000047">
    <property type="protein sequence ID" value="SKC24234.1"/>
    <property type="molecule type" value="Genomic_DNA"/>
</dbReference>
<gene>
    <name evidence="1" type="ORF">SAMN03080601_03530</name>
</gene>
<dbReference type="Proteomes" id="UP000191055">
    <property type="component" value="Unassembled WGS sequence"/>
</dbReference>
<evidence type="ECO:0000313" key="2">
    <source>
        <dbReference type="Proteomes" id="UP000191055"/>
    </source>
</evidence>
<reference evidence="1 2" key="1">
    <citation type="submission" date="2017-02" db="EMBL/GenBank/DDBJ databases">
        <authorList>
            <person name="Peterson S.W."/>
        </authorList>
    </citation>
    <scope>NUCLEOTIDE SEQUENCE [LARGE SCALE GENOMIC DNA]</scope>
    <source>
        <strain evidence="1 2">DSM 24412</strain>
    </source>
</reference>
<keyword evidence="2" id="KW-1185">Reference proteome</keyword>